<accession>A0A2R5HJT6</accession>
<evidence type="ECO:0000256" key="1">
    <source>
        <dbReference type="SAM" id="Phobius"/>
    </source>
</evidence>
<evidence type="ECO:0000313" key="3">
    <source>
        <dbReference type="Proteomes" id="UP000245021"/>
    </source>
</evidence>
<reference evidence="2 3" key="1">
    <citation type="journal article" date="2018" name="Genome Announc.">
        <title>Draft Genome Sequence of Lactococcus sp. Strain NtB2 (JCM 32569), Isolated from the Gut of the Higher Termite Nasutitermes takasagoensis.</title>
        <authorList>
            <person name="Noda S."/>
            <person name="Aihara C."/>
            <person name="Yuki M."/>
            <person name="Ohkuma M."/>
        </authorList>
    </citation>
    <scope>NUCLEOTIDE SEQUENCE [LARGE SCALE GENOMIC DNA]</scope>
    <source>
        <strain evidence="2 3">NtB2</strain>
    </source>
</reference>
<dbReference type="InterPro" id="IPR032083">
    <property type="entry name" value="DUF4811"/>
</dbReference>
<keyword evidence="1" id="KW-1133">Transmembrane helix</keyword>
<dbReference type="OrthoDB" id="2300097at2"/>
<proteinExistence type="predicted"/>
<keyword evidence="1" id="KW-0472">Membrane</keyword>
<dbReference type="Pfam" id="PF16069">
    <property type="entry name" value="DUF4811"/>
    <property type="match status" value="1"/>
</dbReference>
<dbReference type="EMBL" id="BFFO01000004">
    <property type="protein sequence ID" value="GBG96631.1"/>
    <property type="molecule type" value="Genomic_DNA"/>
</dbReference>
<organism evidence="2 3">
    <name type="scientific">Lactococcus termiticola</name>
    <dbReference type="NCBI Taxonomy" id="2169526"/>
    <lineage>
        <taxon>Bacteria</taxon>
        <taxon>Bacillati</taxon>
        <taxon>Bacillota</taxon>
        <taxon>Bacilli</taxon>
        <taxon>Lactobacillales</taxon>
        <taxon>Streptococcaceae</taxon>
        <taxon>Lactococcus</taxon>
    </lineage>
</organism>
<feature type="transmembrane region" description="Helical" evidence="1">
    <location>
        <begin position="26"/>
        <end position="45"/>
    </location>
</feature>
<keyword evidence="1" id="KW-0812">Transmembrane</keyword>
<keyword evidence="3" id="KW-1185">Reference proteome</keyword>
<sequence length="262" mass="28688">MIILLIVIFTALMVFGFFFVKGPAQYIIGGLATILAFLSILGLIFHDNNHWGMKKVTSTETMNIPVQMVTAIKVGDNTGNYVFTYKTADDGKVGQHFAPDTKNIVEATKKTSKYEETSDKTAEVVTTTVRWEWANNLAKTMFGVGGEAGELYKQTNVVRVPKGTILVVNQEEAKKLQANQSKIAESAKASQEAQVKALTEEHIKEALAQLPDGASDEQKEAVTQQVTEKVQAQVAEKMKAAQNDPVAYAQAQVTAIKSFLEK</sequence>
<dbReference type="Proteomes" id="UP000245021">
    <property type="component" value="Unassembled WGS sequence"/>
</dbReference>
<evidence type="ECO:0000313" key="2">
    <source>
        <dbReference type="EMBL" id="GBG96631.1"/>
    </source>
</evidence>
<dbReference type="AlphaFoldDB" id="A0A2R5HJT6"/>
<evidence type="ECO:0008006" key="4">
    <source>
        <dbReference type="Google" id="ProtNLM"/>
    </source>
</evidence>
<gene>
    <name evidence="2" type="ORF">NtB2_00755</name>
</gene>
<protein>
    <recommendedName>
        <fullName evidence="4">DUF4811 domain-containing protein</fullName>
    </recommendedName>
</protein>
<dbReference type="RefSeq" id="WP_109245610.1">
    <property type="nucleotide sequence ID" value="NZ_BFFO01000004.1"/>
</dbReference>
<name>A0A2R5HJT6_9LACT</name>
<comment type="caution">
    <text evidence="2">The sequence shown here is derived from an EMBL/GenBank/DDBJ whole genome shotgun (WGS) entry which is preliminary data.</text>
</comment>